<dbReference type="EMBL" id="CADCUA010000746">
    <property type="protein sequence ID" value="CAA9356880.1"/>
    <property type="molecule type" value="Genomic_DNA"/>
</dbReference>
<name>A0A6J4MD02_9GAMM</name>
<sequence>AAAAAPAWRRAQRPGEGSELAGACRRPPRPDRLPARHAGPAALALDAAARARGPAPPAQAQAHLLRPCADAGRTPGAQASLVGARGLVRHRQAGLPLRDAPHPQVGRQRRAGAEAL</sequence>
<feature type="region of interest" description="Disordered" evidence="1">
    <location>
        <begin position="93"/>
        <end position="116"/>
    </location>
</feature>
<proteinExistence type="predicted"/>
<protein>
    <submittedName>
        <fullName evidence="2">Uncharacterized protein</fullName>
    </submittedName>
</protein>
<feature type="non-terminal residue" evidence="2">
    <location>
        <position position="1"/>
    </location>
</feature>
<evidence type="ECO:0000313" key="2">
    <source>
        <dbReference type="EMBL" id="CAA9356880.1"/>
    </source>
</evidence>
<gene>
    <name evidence="2" type="ORF">AVDCRST_MAG71-3106</name>
</gene>
<accession>A0A6J4MD02</accession>
<evidence type="ECO:0000256" key="1">
    <source>
        <dbReference type="SAM" id="MobiDB-lite"/>
    </source>
</evidence>
<reference evidence="2" key="1">
    <citation type="submission" date="2020-02" db="EMBL/GenBank/DDBJ databases">
        <authorList>
            <person name="Meier V. D."/>
        </authorList>
    </citation>
    <scope>NUCLEOTIDE SEQUENCE</scope>
    <source>
        <strain evidence="2">AVDCRST_MAG71</strain>
    </source>
</reference>
<dbReference type="AlphaFoldDB" id="A0A6J4MD02"/>
<feature type="region of interest" description="Disordered" evidence="1">
    <location>
        <begin position="1"/>
        <end position="39"/>
    </location>
</feature>
<organism evidence="2">
    <name type="scientific">uncultured Lysobacter sp</name>
    <dbReference type="NCBI Taxonomy" id="271060"/>
    <lineage>
        <taxon>Bacteria</taxon>
        <taxon>Pseudomonadati</taxon>
        <taxon>Pseudomonadota</taxon>
        <taxon>Gammaproteobacteria</taxon>
        <taxon>Lysobacterales</taxon>
        <taxon>Lysobacteraceae</taxon>
        <taxon>Lysobacter</taxon>
        <taxon>environmental samples</taxon>
    </lineage>
</organism>
<feature type="non-terminal residue" evidence="2">
    <location>
        <position position="116"/>
    </location>
</feature>